<feature type="region of interest" description="Disordered" evidence="1">
    <location>
        <begin position="229"/>
        <end position="254"/>
    </location>
</feature>
<name>A0A812R6L0_9DINO</name>
<sequence>MVHDHDMLPKTLRLRRSTDTDFFTIPEPASRTFPLGSGDVSVAHEVLPSSSDSLQVAACRASEGEGITPEDKARNADSKCIQCPRSKEAPPARQKGDFHGTLLCALHSLEASATNQGPGGSQPSGACPGCLLGTSGVTLRKRHRCSACPVLFANFGRAPAKTSHAMFKASAQQQAVGKKGEKAGNMALLPISSSLYALFVPPHFRHFPFSLSHLCRICPLCSGQGKGKHIEEGEHPQGNSKKGRGKAKEKQEADANGWVWSAEHGWSNDKWWDWSWNGHGWSENGDGWENGKQAGDWSGDAAQNAPHKDKGEKVTAVQ</sequence>
<dbReference type="Proteomes" id="UP000601435">
    <property type="component" value="Unassembled WGS sequence"/>
</dbReference>
<protein>
    <submittedName>
        <fullName evidence="2">Slc47a1 protein</fullName>
    </submittedName>
</protein>
<feature type="non-terminal residue" evidence="2">
    <location>
        <position position="1"/>
    </location>
</feature>
<dbReference type="AlphaFoldDB" id="A0A812R6L0"/>
<feature type="region of interest" description="Disordered" evidence="1">
    <location>
        <begin position="277"/>
        <end position="318"/>
    </location>
</feature>
<proteinExistence type="predicted"/>
<reference evidence="2" key="1">
    <citation type="submission" date="2021-02" db="EMBL/GenBank/DDBJ databases">
        <authorList>
            <person name="Dougan E. K."/>
            <person name="Rhodes N."/>
            <person name="Thang M."/>
            <person name="Chan C."/>
        </authorList>
    </citation>
    <scope>NUCLEOTIDE SEQUENCE</scope>
</reference>
<dbReference type="EMBL" id="CAJNJA010018328">
    <property type="protein sequence ID" value="CAE7420334.1"/>
    <property type="molecule type" value="Genomic_DNA"/>
</dbReference>
<evidence type="ECO:0000256" key="1">
    <source>
        <dbReference type="SAM" id="MobiDB-lite"/>
    </source>
</evidence>
<feature type="compositionally biased region" description="Basic and acidic residues" evidence="1">
    <location>
        <begin position="306"/>
        <end position="318"/>
    </location>
</feature>
<gene>
    <name evidence="2" type="primary">Slc47a1</name>
    <name evidence="2" type="ORF">SNEC2469_LOCUS11537</name>
</gene>
<comment type="caution">
    <text evidence="2">The sequence shown here is derived from an EMBL/GenBank/DDBJ whole genome shotgun (WGS) entry which is preliminary data.</text>
</comment>
<accession>A0A812R6L0</accession>
<organism evidence="2 3">
    <name type="scientific">Symbiodinium necroappetens</name>
    <dbReference type="NCBI Taxonomy" id="1628268"/>
    <lineage>
        <taxon>Eukaryota</taxon>
        <taxon>Sar</taxon>
        <taxon>Alveolata</taxon>
        <taxon>Dinophyceae</taxon>
        <taxon>Suessiales</taxon>
        <taxon>Symbiodiniaceae</taxon>
        <taxon>Symbiodinium</taxon>
    </lineage>
</organism>
<keyword evidence="3" id="KW-1185">Reference proteome</keyword>
<evidence type="ECO:0000313" key="2">
    <source>
        <dbReference type="EMBL" id="CAE7420334.1"/>
    </source>
</evidence>
<evidence type="ECO:0000313" key="3">
    <source>
        <dbReference type="Proteomes" id="UP000601435"/>
    </source>
</evidence>